<evidence type="ECO:0000313" key="10">
    <source>
        <dbReference type="EMBL" id="NDW04878.1"/>
    </source>
</evidence>
<evidence type="ECO:0000256" key="1">
    <source>
        <dbReference type="ARBA" id="ARBA00004365"/>
    </source>
</evidence>
<evidence type="ECO:0000259" key="8">
    <source>
        <dbReference type="Pfam" id="PF06429"/>
    </source>
</evidence>
<accession>A0A6N9T7G3</accession>
<evidence type="ECO:0000313" key="11">
    <source>
        <dbReference type="Proteomes" id="UP000469011"/>
    </source>
</evidence>
<gene>
    <name evidence="10" type="primary">flgK</name>
    <name evidence="10" type="ORF">GTK09_10590</name>
</gene>
<dbReference type="InterPro" id="IPR010930">
    <property type="entry name" value="Flg_bb/hook_C_dom"/>
</dbReference>
<dbReference type="GO" id="GO:0044780">
    <property type="term" value="P:bacterial-type flagellum assembly"/>
    <property type="evidence" value="ECO:0007669"/>
    <property type="project" value="InterPro"/>
</dbReference>
<feature type="domain" description="Flagellar basal-body/hook protein C-terminal" evidence="8">
    <location>
        <begin position="446"/>
        <end position="483"/>
    </location>
</feature>
<dbReference type="EMBL" id="JAAAMG010000007">
    <property type="protein sequence ID" value="NDW04878.1"/>
    <property type="molecule type" value="Genomic_DNA"/>
</dbReference>
<keyword evidence="11" id="KW-1185">Reference proteome</keyword>
<evidence type="ECO:0000256" key="7">
    <source>
        <dbReference type="SAM" id="Coils"/>
    </source>
</evidence>
<dbReference type="GO" id="GO:0009424">
    <property type="term" value="C:bacterial-type flagellum hook"/>
    <property type="evidence" value="ECO:0007669"/>
    <property type="project" value="InterPro"/>
</dbReference>
<keyword evidence="7" id="KW-0175">Coiled coil</keyword>
<evidence type="ECO:0000256" key="5">
    <source>
        <dbReference type="ARBA" id="ARBA00022525"/>
    </source>
</evidence>
<name>A0A6N9T7G3_9HYPH</name>
<dbReference type="PANTHER" id="PTHR30033">
    <property type="entry name" value="FLAGELLAR HOOK-ASSOCIATED PROTEIN 1"/>
    <property type="match status" value="1"/>
</dbReference>
<dbReference type="NCBIfam" id="TIGR02492">
    <property type="entry name" value="flgK_ends"/>
    <property type="match status" value="1"/>
</dbReference>
<dbReference type="Proteomes" id="UP000469011">
    <property type="component" value="Unassembled WGS sequence"/>
</dbReference>
<keyword evidence="6" id="KW-0975">Bacterial flagellum</keyword>
<evidence type="ECO:0000256" key="3">
    <source>
        <dbReference type="ARBA" id="ARBA00009677"/>
    </source>
</evidence>
<evidence type="ECO:0000256" key="2">
    <source>
        <dbReference type="ARBA" id="ARBA00004613"/>
    </source>
</evidence>
<comment type="subcellular location">
    <subcellularLocation>
        <location evidence="1">Bacterial flagellum</location>
    </subcellularLocation>
    <subcellularLocation>
        <location evidence="2">Secreted</location>
    </subcellularLocation>
</comment>
<dbReference type="AlphaFoldDB" id="A0A6N9T7G3"/>
<comment type="caution">
    <text evidence="10">The sequence shown here is derived from an EMBL/GenBank/DDBJ whole genome shotgun (WGS) entry which is preliminary data.</text>
</comment>
<feature type="coiled-coil region" evidence="7">
    <location>
        <begin position="150"/>
        <end position="177"/>
    </location>
</feature>
<keyword evidence="10" id="KW-0282">Flagellum</keyword>
<dbReference type="RefSeq" id="WP_163463129.1">
    <property type="nucleotide sequence ID" value="NZ_JAAAMG010000007.1"/>
</dbReference>
<evidence type="ECO:0000256" key="6">
    <source>
        <dbReference type="ARBA" id="ARBA00023143"/>
    </source>
</evidence>
<sequence length="484" mass="50237">MSLLSAFSSARSSLATVSQQSALVSRNVANAENPAATRKFANQTSLIYGGVSIGSISQSSNQALFSSMTSANASLAAADVTYGALNSIRNVIGDTDSITSPAARLAELEAALSQYAVTPEDTQTARAAVSAASDLATSLNAATGAIQTARTDADRQLADTANKMNSLLEKFEKLNNKIMVGTTAGHDITDEIDQRDQIVTELSGYLGLNVQVRTGNDMTLHTDSGITLFETTARQVEFAPKSAYDATVVGGSFKIDGVSVSGTSAGMPIKSGSVYGLLAFRDETAVTLQGQFDEIAASLVEAFSETDAGGPPTTWSGLFAITANGSSVDLASVTSKAGFAGRISVSANVVADPTLLRDGNISGQSIDYNTGDNAGFSGRLNDLIANLSGQRSFDGSLGAGTSGTIGDYIASAISWLEDKRSAANDNVDYQSTVLSRAQESLSDLTGINLDEEMAHLLDLERSYQASSKLISTIGEMIDSILQIA</sequence>
<dbReference type="GO" id="GO:0005576">
    <property type="term" value="C:extracellular region"/>
    <property type="evidence" value="ECO:0007669"/>
    <property type="project" value="UniProtKB-SubCell"/>
</dbReference>
<dbReference type="GO" id="GO:0005198">
    <property type="term" value="F:structural molecule activity"/>
    <property type="evidence" value="ECO:0007669"/>
    <property type="project" value="InterPro"/>
</dbReference>
<dbReference type="InterPro" id="IPR053927">
    <property type="entry name" value="FlgK_helical"/>
</dbReference>
<comment type="similarity">
    <text evidence="3">Belongs to the flagella basal body rod proteins family.</text>
</comment>
<dbReference type="InterPro" id="IPR002371">
    <property type="entry name" value="FlgK"/>
</dbReference>
<feature type="domain" description="Flagellar hook-associated protein FlgK helical" evidence="9">
    <location>
        <begin position="86"/>
        <end position="310"/>
    </location>
</feature>
<dbReference type="SUPFAM" id="SSF64518">
    <property type="entry name" value="Phase 1 flagellin"/>
    <property type="match status" value="1"/>
</dbReference>
<dbReference type="PANTHER" id="PTHR30033:SF1">
    <property type="entry name" value="FLAGELLAR HOOK-ASSOCIATED PROTEIN 1"/>
    <property type="match status" value="1"/>
</dbReference>
<reference evidence="10 11" key="1">
    <citation type="submission" date="2020-01" db="EMBL/GenBank/DDBJ databases">
        <title>Jiella pacifica sp. nov.</title>
        <authorList>
            <person name="Xue Z."/>
            <person name="Zhu S."/>
            <person name="Chen J."/>
            <person name="Yang J."/>
        </authorList>
    </citation>
    <scope>NUCLEOTIDE SEQUENCE [LARGE SCALE GENOMIC DNA]</scope>
    <source>
        <strain evidence="10 11">40Bstr34</strain>
    </source>
</reference>
<protein>
    <recommendedName>
        <fullName evidence="4">Flagellar hook-associated protein 1</fullName>
    </recommendedName>
</protein>
<dbReference type="Pfam" id="PF06429">
    <property type="entry name" value="Flg_bbr_C"/>
    <property type="match status" value="1"/>
</dbReference>
<dbReference type="Pfam" id="PF22638">
    <property type="entry name" value="FlgK_D1"/>
    <property type="match status" value="1"/>
</dbReference>
<keyword evidence="10" id="KW-0966">Cell projection</keyword>
<evidence type="ECO:0000256" key="4">
    <source>
        <dbReference type="ARBA" id="ARBA00016244"/>
    </source>
</evidence>
<organism evidence="10 11">
    <name type="scientific">Jiella pacifica</name>
    <dbReference type="NCBI Taxonomy" id="2696469"/>
    <lineage>
        <taxon>Bacteria</taxon>
        <taxon>Pseudomonadati</taxon>
        <taxon>Pseudomonadota</taxon>
        <taxon>Alphaproteobacteria</taxon>
        <taxon>Hyphomicrobiales</taxon>
        <taxon>Aurantimonadaceae</taxon>
        <taxon>Jiella</taxon>
    </lineage>
</organism>
<keyword evidence="5" id="KW-0964">Secreted</keyword>
<evidence type="ECO:0000259" key="9">
    <source>
        <dbReference type="Pfam" id="PF22638"/>
    </source>
</evidence>
<keyword evidence="10" id="KW-0969">Cilium</keyword>
<proteinExistence type="inferred from homology"/>